<feature type="coiled-coil region" evidence="1">
    <location>
        <begin position="485"/>
        <end position="515"/>
    </location>
</feature>
<feature type="domain" description="Dynamin N-terminal" evidence="2">
    <location>
        <begin position="43"/>
        <end position="202"/>
    </location>
</feature>
<evidence type="ECO:0000313" key="3">
    <source>
        <dbReference type="EMBL" id="RUL51308.1"/>
    </source>
</evidence>
<dbReference type="Gene3D" id="3.40.50.300">
    <property type="entry name" value="P-loop containing nucleotide triphosphate hydrolases"/>
    <property type="match status" value="1"/>
</dbReference>
<dbReference type="RefSeq" id="WP_126659520.1">
    <property type="nucleotide sequence ID" value="NZ_RYYR01000016.1"/>
</dbReference>
<dbReference type="InterPro" id="IPR027417">
    <property type="entry name" value="P-loop_NTPase"/>
</dbReference>
<feature type="coiled-coil region" evidence="1">
    <location>
        <begin position="591"/>
        <end position="618"/>
    </location>
</feature>
<dbReference type="PANTHER" id="PTHR43681:SF1">
    <property type="entry name" value="SARCALUMENIN"/>
    <property type="match status" value="1"/>
</dbReference>
<dbReference type="Pfam" id="PF00350">
    <property type="entry name" value="Dynamin_N"/>
    <property type="match status" value="1"/>
</dbReference>
<dbReference type="PANTHER" id="PTHR43681">
    <property type="entry name" value="TRANSMEMBRANE GTPASE FZO"/>
    <property type="match status" value="1"/>
</dbReference>
<comment type="caution">
    <text evidence="3">The sequence shown here is derived from an EMBL/GenBank/DDBJ whole genome shotgun (WGS) entry which is preliminary data.</text>
</comment>
<name>A0A3S0WFN9_9BACI</name>
<evidence type="ECO:0000259" key="2">
    <source>
        <dbReference type="Pfam" id="PF00350"/>
    </source>
</evidence>
<organism evidence="3 4">
    <name type="scientific">Lysinibacillus antri</name>
    <dbReference type="NCBI Taxonomy" id="2498145"/>
    <lineage>
        <taxon>Bacteria</taxon>
        <taxon>Bacillati</taxon>
        <taxon>Bacillota</taxon>
        <taxon>Bacilli</taxon>
        <taxon>Bacillales</taxon>
        <taxon>Bacillaceae</taxon>
        <taxon>Lysinibacillus</taxon>
    </lineage>
</organism>
<keyword evidence="1" id="KW-0175">Coiled coil</keyword>
<protein>
    <recommendedName>
        <fullName evidence="2">Dynamin N-terminal domain-containing protein</fullName>
    </recommendedName>
</protein>
<dbReference type="InterPro" id="IPR045063">
    <property type="entry name" value="Dynamin_N"/>
</dbReference>
<dbReference type="AlphaFoldDB" id="A0A3S0WFN9"/>
<gene>
    <name evidence="3" type="ORF">EK386_12555</name>
</gene>
<evidence type="ECO:0000256" key="1">
    <source>
        <dbReference type="SAM" id="Coils"/>
    </source>
</evidence>
<accession>A0A3S0WFN9</accession>
<proteinExistence type="predicted"/>
<sequence length="689" mass="80566">MAKTKKELQIILFDQMSKYGDDLFFGEELQSIHNRLNNLYSSIVVVGQFSVGKSALLNAILGESLLSARRIESTKVLTRIRYCPTDQAPRLVLQYQNGQSKEVPVEDIADLETYTTFQGTDITDELRFVDVFWPLSILDEQLILIDTPGANSLTSTAFQVTEHALVEASAVMYLFNGQKGIDQTDYDLLSSLIQKQKRIFLVATHVDDLTNDDWLLVQQNVQQELQEHVQHIHDTKIYPVSSIKALQGKQQKDTALLVESNIGELEADLFAYMEKREYEEATLKSISYDLDLLLHEISNVEAEQQAHNLEVENERQQRLERLIAITKSQYQEVLIQGEKLIKERYRCIESQLNCFDEPLKKLKNEMKTRIQEEFKAFRQQVHQQMSAFLLDVSPIEQAFMNYEKQASKSYSLWEEKVQEMSLDYQSNIIQTMSEEDDAFVDMLESMNTNVDINWNDFKQKLIPLKIKPVDLYLDQGSLGSYKEALDGVQRKYAGVKRSNKQLKQQENELSSYFEKELQNTSLNEQSELHQLGDMPEVEHYIETQRKLLFFKKTVAHYDDSRQRQWKEEVEFIKEKYKRIRDGNEEMKVSALQEIRQNIEKLSKAYDQIGEEEDEIRDQLMRSIAETINNNSAQVLQTYRHFEEDVDSEWNLHKQHHLERCEQHLDEVSQVFQDFVLLAEKDHVSKLYVN</sequence>
<reference evidence="3 4" key="1">
    <citation type="submission" date="2018-12" db="EMBL/GenBank/DDBJ databases">
        <title>Lysinibacillus antri sp. nov., isolated from a cave soil.</title>
        <authorList>
            <person name="Narsing Rao M.P."/>
            <person name="Zhang H."/>
            <person name="Dong Z.-Y."/>
            <person name="Niu X.-K."/>
            <person name="Zhang K."/>
            <person name="Fang B.-Z."/>
            <person name="Kang Y.-Q."/>
            <person name="Xiao M."/>
            <person name="Li W.-J."/>
        </authorList>
    </citation>
    <scope>NUCLEOTIDE SEQUENCE [LARGE SCALE GENOMIC DNA]</scope>
    <source>
        <strain evidence="3 4">SYSU K30002</strain>
    </source>
</reference>
<dbReference type="InterPro" id="IPR051943">
    <property type="entry name" value="TRAFAC_Dynamin-like_GTPase"/>
</dbReference>
<evidence type="ECO:0000313" key="4">
    <source>
        <dbReference type="Proteomes" id="UP000287910"/>
    </source>
</evidence>
<dbReference type="Proteomes" id="UP000287910">
    <property type="component" value="Unassembled WGS sequence"/>
</dbReference>
<keyword evidence="4" id="KW-1185">Reference proteome</keyword>
<dbReference type="EMBL" id="RYYR01000016">
    <property type="protein sequence ID" value="RUL51308.1"/>
    <property type="molecule type" value="Genomic_DNA"/>
</dbReference>
<dbReference type="SUPFAM" id="SSF52540">
    <property type="entry name" value="P-loop containing nucleoside triphosphate hydrolases"/>
    <property type="match status" value="1"/>
</dbReference>